<dbReference type="SUPFAM" id="SSF51045">
    <property type="entry name" value="WW domain"/>
    <property type="match status" value="1"/>
</dbReference>
<feature type="compositionally biased region" description="Basic and acidic residues" evidence="2">
    <location>
        <begin position="667"/>
        <end position="693"/>
    </location>
</feature>
<feature type="compositionally biased region" description="Polar residues" evidence="2">
    <location>
        <begin position="1128"/>
        <end position="1143"/>
    </location>
</feature>
<feature type="compositionally biased region" description="Basic and acidic residues" evidence="2">
    <location>
        <begin position="138"/>
        <end position="147"/>
    </location>
</feature>
<feature type="compositionally biased region" description="Low complexity" evidence="2">
    <location>
        <begin position="371"/>
        <end position="380"/>
    </location>
</feature>
<feature type="region of interest" description="Disordered" evidence="2">
    <location>
        <begin position="116"/>
        <end position="207"/>
    </location>
</feature>
<keyword evidence="1" id="KW-0175">Coiled coil</keyword>
<feature type="region of interest" description="Disordered" evidence="2">
    <location>
        <begin position="1298"/>
        <end position="1320"/>
    </location>
</feature>
<feature type="compositionally biased region" description="Basic and acidic residues" evidence="2">
    <location>
        <begin position="1111"/>
        <end position="1127"/>
    </location>
</feature>
<dbReference type="InterPro" id="IPR036020">
    <property type="entry name" value="WW_dom_sf"/>
</dbReference>
<dbReference type="InterPro" id="IPR053233">
    <property type="entry name" value="ABRA-related"/>
</dbReference>
<feature type="compositionally biased region" description="Pro residues" evidence="2">
    <location>
        <begin position="398"/>
        <end position="407"/>
    </location>
</feature>
<dbReference type="PROSITE" id="PS50020">
    <property type="entry name" value="WW_DOMAIN_2"/>
    <property type="match status" value="1"/>
</dbReference>
<dbReference type="Proteomes" id="UP000494256">
    <property type="component" value="Unassembled WGS sequence"/>
</dbReference>
<feature type="compositionally biased region" description="Polar residues" evidence="2">
    <location>
        <begin position="340"/>
        <end position="353"/>
    </location>
</feature>
<feature type="compositionally biased region" description="Gly residues" evidence="2">
    <location>
        <begin position="1390"/>
        <end position="1404"/>
    </location>
</feature>
<sequence length="1484" mass="166054">MSSASAVACREIFDENSQPSAEEISEYAAQLGIDPESESHLLPLARDGLMQALPAPWKAYFDDKIQSHYYYNEETKKTQWEHPLDSVYKELVKKARDASVVDDTCASVQEIPTSEDYTKNLERVETKVESDEELSTDSENHGSEVRDNQTLTGARRLTPLGRPPPSPLNRLDKKVSDTRTSPLRRSVDSTLSSKPGLMRNSSDRDLFSRPSFERPKLLFKQQSEIIDLKMHVLNSPEEENFSPLLMGTKIEKGLPLTGKGNMFLKASKSDLPSPETEKSFAMNSVTKSDPPKGILREKLSDALHKKVDSIFVGKKQAASFEEDRKSVRFKLENLAEPTLSPGSNSSSEQNDGQSSIISAAPPTVPSPIIPSSPVIPTSPVISPSIVPLNQIVLTPLATRPPLPPRPNDSPREVKSLSGSERDSVDTSCSSEKLPSQSNPPSPSDLPSPGDPPSPIQILVPTPLPRILSPLKQKPDPLPPFDNKKTSTVDSHKDSNSYSDSDVSESDSHAPRGTSPRRRVLRPPPGDYIKPDLFQKNFQKISDLVRPGDIDTIPVSLEEPLFLEKEARPRSPMIPQKSKISINLMESIESETSIDSPDKEFANLDLNDLDESIDKEKPNENVEKPSQQDDVSSEKKSISDKQRCDNVPIPQIKVPTLDFSKSIQSDSDESRKTSIVEESRSKSHELSIKSHEVSSKSPQIKISPTPSLGSEMRSPRIDYGKPWSPLSTFKPLNKTVIPQIRTSDSASSLGRGLASPRLDGVIISQGKSSSDNVVVVYQFETQEENYTKPIKSPLIPDMGTRDMIERNKADEKRRLELALQKELESIRVEWSGREKKLKAELQAELKEGEDRFQTEKRVRLNEQAERHRKEMEEALSTAENTHKQTLEKVTLELAERCQRDIEAAEKQHIDNMNRLQQQCREKLIEQQRQLEIENERALSDLHDQLQANLAKERSRMIEENRNTIESLREEHTARINDLRHDYRAEVERLRTQHACHLEEVRSRLASERAASGRLHDERALQDKYKCLKEKYVRLKHDVKMSIERRNKRREMSMTTGSETEKSNSHKANQSLERCKEVNEVSVTAVVEPLPLRVNNNPTVKYNDNETSYSESNAHKPFDNNNDEWKLSRDNTLPSADTSQASAIKQQRPHRRTAVAFKEPPRRRRDRDNDAGAATDCQDSSDATTADEKPKESVNGHGRRRCFTRLKSASTSRLNYSPKRGEGWSSPLESLRQQLRKLDDLEDQFPDLACQPSYSLRYPFAELGAMGVAAADTAELEFVRHRALVEREGMRRARAALKRRSDALRDTHHAAHPPRAPSEEREVTELEVALHRARALLGEKEIRLRHIERALRRLADTHPPPLIQVSEGYPTLLACLYSSILEVTASEASSGSSGGSGAGSGGAAGEAGGAVLRSLRALHADVRDIWRALDARRPHTASPETSSCNAATTSQTRMTISAPDPVVQDNSDGGVAERARGLRAWLQTAP</sequence>
<proteinExistence type="predicted"/>
<feature type="compositionally biased region" description="Basic and acidic residues" evidence="2">
    <location>
        <begin position="1298"/>
        <end position="1307"/>
    </location>
</feature>
<feature type="compositionally biased region" description="Basic and acidic residues" evidence="2">
    <location>
        <begin position="481"/>
        <end position="494"/>
    </location>
</feature>
<feature type="region of interest" description="Disordered" evidence="2">
    <location>
        <begin position="1092"/>
        <end position="1199"/>
    </location>
</feature>
<dbReference type="Gene3D" id="3.30.1470.10">
    <property type="entry name" value="Photosystem I PsaD, reaction center subunit II"/>
    <property type="match status" value="1"/>
</dbReference>
<feature type="compositionally biased region" description="Basic and acidic residues" evidence="2">
    <location>
        <begin position="116"/>
        <end position="129"/>
    </location>
</feature>
<dbReference type="EMBL" id="CADEBD010000443">
    <property type="protein sequence ID" value="CAB3255939.1"/>
    <property type="molecule type" value="Genomic_DNA"/>
</dbReference>
<name>A0A8S1BAI6_ARCPL</name>
<feature type="region of interest" description="Disordered" evidence="2">
    <location>
        <begin position="589"/>
        <end position="714"/>
    </location>
</feature>
<dbReference type="SMART" id="SM00456">
    <property type="entry name" value="WW"/>
    <property type="match status" value="1"/>
</dbReference>
<dbReference type="PANTHER" id="PTHR21715:SF0">
    <property type="entry name" value="RH04127P"/>
    <property type="match status" value="1"/>
</dbReference>
<feature type="compositionally biased region" description="Polar residues" evidence="2">
    <location>
        <begin position="694"/>
        <end position="707"/>
    </location>
</feature>
<evidence type="ECO:0000259" key="3">
    <source>
        <dbReference type="PROSITE" id="PS50020"/>
    </source>
</evidence>
<dbReference type="PANTHER" id="PTHR21715">
    <property type="entry name" value="RH04127P"/>
    <property type="match status" value="1"/>
</dbReference>
<feature type="region of interest" description="Disordered" evidence="2">
    <location>
        <begin position="267"/>
        <end position="292"/>
    </location>
</feature>
<feature type="coiled-coil region" evidence="1">
    <location>
        <begin position="800"/>
        <end position="969"/>
    </location>
</feature>
<feature type="region of interest" description="Disordered" evidence="2">
    <location>
        <begin position="1041"/>
        <end position="1073"/>
    </location>
</feature>
<evidence type="ECO:0000313" key="5">
    <source>
        <dbReference type="Proteomes" id="UP000494256"/>
    </source>
</evidence>
<feature type="compositionally biased region" description="Pro residues" evidence="2">
    <location>
        <begin position="437"/>
        <end position="454"/>
    </location>
</feature>
<evidence type="ECO:0000313" key="4">
    <source>
        <dbReference type="EMBL" id="CAB3255939.1"/>
    </source>
</evidence>
<feature type="compositionally biased region" description="Polar residues" evidence="2">
    <location>
        <begin position="178"/>
        <end position="193"/>
    </location>
</feature>
<feature type="region of interest" description="Disordered" evidence="2">
    <location>
        <begin position="1385"/>
        <end position="1404"/>
    </location>
</feature>
<reference evidence="4 5" key="1">
    <citation type="submission" date="2020-04" db="EMBL/GenBank/DDBJ databases">
        <authorList>
            <person name="Wallbank WR R."/>
            <person name="Pardo Diaz C."/>
            <person name="Kozak K."/>
            <person name="Martin S."/>
            <person name="Jiggins C."/>
            <person name="Moest M."/>
            <person name="Warren A I."/>
            <person name="Byers J.R.P. K."/>
            <person name="Montejo-Kovacevich G."/>
            <person name="Yen C E."/>
        </authorList>
    </citation>
    <scope>NUCLEOTIDE SEQUENCE [LARGE SCALE GENOMIC DNA]</scope>
</reference>
<feature type="compositionally biased region" description="Polar residues" evidence="2">
    <location>
        <begin position="1092"/>
        <end position="1110"/>
    </location>
</feature>
<feature type="region of interest" description="Disordered" evidence="2">
    <location>
        <begin position="336"/>
        <end position="380"/>
    </location>
</feature>
<dbReference type="OrthoDB" id="10062424at2759"/>
<accession>A0A8S1BAI6</accession>
<dbReference type="InterPro" id="IPR001202">
    <property type="entry name" value="WW_dom"/>
</dbReference>
<feature type="compositionally biased region" description="Basic and acidic residues" evidence="2">
    <location>
        <begin position="611"/>
        <end position="643"/>
    </location>
</feature>
<comment type="caution">
    <text evidence="4">The sequence shown here is derived from an EMBL/GenBank/DDBJ whole genome shotgun (WGS) entry which is preliminary data.</text>
</comment>
<dbReference type="Pfam" id="PF00397">
    <property type="entry name" value="WW"/>
    <property type="match status" value="1"/>
</dbReference>
<evidence type="ECO:0000256" key="2">
    <source>
        <dbReference type="SAM" id="MobiDB-lite"/>
    </source>
</evidence>
<feature type="region of interest" description="Disordered" evidence="2">
    <location>
        <begin position="396"/>
        <end position="532"/>
    </location>
</feature>
<dbReference type="PROSITE" id="PS01159">
    <property type="entry name" value="WW_DOMAIN_1"/>
    <property type="match status" value="1"/>
</dbReference>
<protein>
    <recommendedName>
        <fullName evidence="3">WW domain-containing protein</fullName>
    </recommendedName>
</protein>
<organism evidence="4 5">
    <name type="scientific">Arctia plantaginis</name>
    <name type="common">Wood tiger moth</name>
    <name type="synonym">Phalaena plantaginis</name>
    <dbReference type="NCBI Taxonomy" id="874455"/>
    <lineage>
        <taxon>Eukaryota</taxon>
        <taxon>Metazoa</taxon>
        <taxon>Ecdysozoa</taxon>
        <taxon>Arthropoda</taxon>
        <taxon>Hexapoda</taxon>
        <taxon>Insecta</taxon>
        <taxon>Pterygota</taxon>
        <taxon>Neoptera</taxon>
        <taxon>Endopterygota</taxon>
        <taxon>Lepidoptera</taxon>
        <taxon>Glossata</taxon>
        <taxon>Ditrysia</taxon>
        <taxon>Noctuoidea</taxon>
        <taxon>Erebidae</taxon>
        <taxon>Arctiinae</taxon>
        <taxon>Arctia</taxon>
    </lineage>
</organism>
<evidence type="ECO:0000256" key="1">
    <source>
        <dbReference type="SAM" id="Coils"/>
    </source>
</evidence>
<dbReference type="CDD" id="cd00201">
    <property type="entry name" value="WW"/>
    <property type="match status" value="1"/>
</dbReference>
<feature type="domain" description="WW" evidence="3">
    <location>
        <begin position="51"/>
        <end position="85"/>
    </location>
</feature>
<gene>
    <name evidence="4" type="ORF">APLA_LOCUS15502</name>
</gene>
<feature type="compositionally biased region" description="Basic and acidic residues" evidence="2">
    <location>
        <begin position="408"/>
        <end position="424"/>
    </location>
</feature>